<accession>X1L223</accession>
<dbReference type="CDD" id="cd16329">
    <property type="entry name" value="LolA_like"/>
    <property type="match status" value="1"/>
</dbReference>
<dbReference type="AlphaFoldDB" id="X1L223"/>
<dbReference type="Gene3D" id="2.50.20.10">
    <property type="entry name" value="Lipoprotein localisation LolA/LolB/LppX"/>
    <property type="match status" value="1"/>
</dbReference>
<evidence type="ECO:0000259" key="1">
    <source>
        <dbReference type="Pfam" id="PF17131"/>
    </source>
</evidence>
<evidence type="ECO:0000313" key="2">
    <source>
        <dbReference type="EMBL" id="GAI13402.1"/>
    </source>
</evidence>
<protein>
    <recommendedName>
        <fullName evidence="1">Uncharacterized protein TP-0789 domain-containing protein</fullName>
    </recommendedName>
</protein>
<reference evidence="2" key="1">
    <citation type="journal article" date="2014" name="Front. Microbiol.">
        <title>High frequency of phylogenetically diverse reductive dehalogenase-homologous genes in deep subseafloor sedimentary metagenomes.</title>
        <authorList>
            <person name="Kawai M."/>
            <person name="Futagami T."/>
            <person name="Toyoda A."/>
            <person name="Takaki Y."/>
            <person name="Nishi S."/>
            <person name="Hori S."/>
            <person name="Arai W."/>
            <person name="Tsubouchi T."/>
            <person name="Morono Y."/>
            <person name="Uchiyama I."/>
            <person name="Ito T."/>
            <person name="Fujiyama A."/>
            <person name="Inagaki F."/>
            <person name="Takami H."/>
        </authorList>
    </citation>
    <scope>NUCLEOTIDE SEQUENCE</scope>
    <source>
        <strain evidence="2">Expedition CK06-06</strain>
    </source>
</reference>
<dbReference type="InterPro" id="IPR033399">
    <property type="entry name" value="TP_0789-like"/>
</dbReference>
<feature type="domain" description="Uncharacterized protein TP-0789" evidence="1">
    <location>
        <begin position="11"/>
        <end position="115"/>
    </location>
</feature>
<dbReference type="EMBL" id="BARV01007838">
    <property type="protein sequence ID" value="GAI13402.1"/>
    <property type="molecule type" value="Genomic_DNA"/>
</dbReference>
<proteinExistence type="predicted"/>
<sequence>MVLFLFFLLLFSYEDTGASDAFIIDFTSKKLGSEKKEVYDCYKIEMIRKEGSETGYSRLIMWIIKDNFFPVVIDYYDRKNPELLLKTLIQYDIKNVDGIPTATRMVMYNKLEDSQT</sequence>
<name>X1L223_9ZZZZ</name>
<gene>
    <name evidence="2" type="ORF">S06H3_15890</name>
</gene>
<dbReference type="Pfam" id="PF17131">
    <property type="entry name" value="LolA_like"/>
    <property type="match status" value="1"/>
</dbReference>
<organism evidence="2">
    <name type="scientific">marine sediment metagenome</name>
    <dbReference type="NCBI Taxonomy" id="412755"/>
    <lineage>
        <taxon>unclassified sequences</taxon>
        <taxon>metagenomes</taxon>
        <taxon>ecological metagenomes</taxon>
    </lineage>
</organism>
<feature type="non-terminal residue" evidence="2">
    <location>
        <position position="116"/>
    </location>
</feature>
<comment type="caution">
    <text evidence="2">The sequence shown here is derived from an EMBL/GenBank/DDBJ whole genome shotgun (WGS) entry which is preliminary data.</text>
</comment>